<evidence type="ECO:0000313" key="5">
    <source>
        <dbReference type="Proteomes" id="UP000731519"/>
    </source>
</evidence>
<evidence type="ECO:0000259" key="1">
    <source>
        <dbReference type="Pfam" id="PF16466"/>
    </source>
</evidence>
<dbReference type="Proteomes" id="UP000194318">
    <property type="component" value="Unassembled WGS sequence"/>
</dbReference>
<proteinExistence type="predicted"/>
<dbReference type="InterPro" id="IPR032490">
    <property type="entry name" value="DUF5047"/>
</dbReference>
<accession>A0A1Y2NUH9</accession>
<keyword evidence="5" id="KW-1185">Reference proteome</keyword>
<organism evidence="3 4">
    <name type="scientific">Streptomyces fradiae ATCC 10745 = DSM 40063</name>
    <dbReference type="NCBI Taxonomy" id="1319510"/>
    <lineage>
        <taxon>Bacteria</taxon>
        <taxon>Bacillati</taxon>
        <taxon>Actinomycetota</taxon>
        <taxon>Actinomycetes</taxon>
        <taxon>Kitasatosporales</taxon>
        <taxon>Streptomycetaceae</taxon>
        <taxon>Streptomyces</taxon>
    </lineage>
</organism>
<evidence type="ECO:0000313" key="4">
    <source>
        <dbReference type="Proteomes" id="UP000194318"/>
    </source>
</evidence>
<dbReference type="RefSeq" id="WP_031129148.1">
    <property type="nucleotide sequence ID" value="NZ_ASYR01000048.1"/>
</dbReference>
<dbReference type="EMBL" id="ASYR01000048">
    <property type="protein sequence ID" value="KAF0646702.1"/>
    <property type="molecule type" value="Genomic_DNA"/>
</dbReference>
<evidence type="ECO:0000313" key="3">
    <source>
        <dbReference type="EMBL" id="OSY50588.1"/>
    </source>
</evidence>
<dbReference type="AlphaFoldDB" id="A0A1Y2NUH9"/>
<name>A0A1Y2NUH9_STRFR</name>
<dbReference type="Proteomes" id="UP000731519">
    <property type="component" value="Unassembled WGS sequence"/>
</dbReference>
<reference evidence="2 5" key="1">
    <citation type="submission" date="2013-05" db="EMBL/GenBank/DDBJ databases">
        <title>Genome Sequence of Streptomyces fradiae.</title>
        <authorList>
            <person name="Kirby R."/>
        </authorList>
    </citation>
    <scope>NUCLEOTIDE SEQUENCE [LARGE SCALE GENOMIC DNA]</scope>
    <source>
        <strain evidence="2 5">ATCC 10745</strain>
    </source>
</reference>
<evidence type="ECO:0000313" key="2">
    <source>
        <dbReference type="EMBL" id="KAF0646702.1"/>
    </source>
</evidence>
<feature type="domain" description="DUF5047" evidence="1">
    <location>
        <begin position="39"/>
        <end position="167"/>
    </location>
</feature>
<dbReference type="EMBL" id="MIFZ01000278">
    <property type="protein sequence ID" value="OSY50588.1"/>
    <property type="molecule type" value="Genomic_DNA"/>
</dbReference>
<comment type="caution">
    <text evidence="3">The sequence shown here is derived from an EMBL/GenBank/DDBJ whole genome shotgun (WGS) entry which is preliminary data.</text>
</comment>
<dbReference type="Pfam" id="PF16466">
    <property type="entry name" value="DUF5047"/>
    <property type="match status" value="1"/>
</dbReference>
<protein>
    <recommendedName>
        <fullName evidence="1">DUF5047 domain-containing protein</fullName>
    </recommendedName>
</protein>
<reference evidence="3 4" key="2">
    <citation type="submission" date="2016-09" db="EMBL/GenBank/DDBJ databases">
        <title>Streptomyces fradiae DSM40063, a candidate organism with high potential of specific P450 cytochromes.</title>
        <authorList>
            <person name="Grumaz C."/>
            <person name="Vainshtein Y."/>
            <person name="Kirstahler P."/>
            <person name="Sohn K."/>
        </authorList>
    </citation>
    <scope>NUCLEOTIDE SEQUENCE [LARGE SCALE GENOMIC DNA]</scope>
    <source>
        <strain evidence="3 4">DSM 40063</strain>
    </source>
</reference>
<gene>
    <name evidence="3" type="ORF">BG846_03756</name>
    <name evidence="2" type="ORF">K701_27355</name>
</gene>
<dbReference type="GeneID" id="91402575"/>
<sequence length="364" mass="37955">MYPVSPRFLQAILQSHTPVTEVKLFRTDGGVETLEHIGGSVSVDRGSTVHRTCTVQVADTSLIPRTPTDRLAIYGARLHISRGVDYGNGDRELVPLGVFRVDEVSGDVDAGPVTISGKSLECAVADDRFTAPYRATGTAVSAVTTLLRRSIPDAVLDSSAVADAPIGPRTWDVEGDPWTAVAEVASAVGAEVYATPDGQFAMAPLPDLATALPVWTISAGEGGAYIQASRGMSVDGVRNGWLIRGENTETNVAPVSALVVDTDPTSPTYWSGPFGHRPGFYSSPTITTLAAATLAGQLKLRAGIAPNASADLTALANPALETGDVLRVVYPDGTAELHQVASFSIDLDLGGAFTLQTIAAKEGT</sequence>